<evidence type="ECO:0000256" key="1">
    <source>
        <dbReference type="SAM" id="MobiDB-lite"/>
    </source>
</evidence>
<feature type="compositionally biased region" description="Basic and acidic residues" evidence="1">
    <location>
        <begin position="166"/>
        <end position="175"/>
    </location>
</feature>
<dbReference type="RefSeq" id="XP_010461275.1">
    <property type="nucleotide sequence ID" value="XM_010462973.2"/>
</dbReference>
<feature type="compositionally biased region" description="Basic residues" evidence="1">
    <location>
        <begin position="215"/>
        <end position="229"/>
    </location>
</feature>
<sequence>MASFEKFEPIFGEVVPERSDPGTGLLRRCLFHVYASDSYNLTVHVTDFVSGVWTTILSVSKLDDMRDTVGIGGSWSEFVDYTVASLKSDNVKLLLLGPNSVSNGVEIARLVSQKAKGMPRIIVTLTKMVDSSAASEAMANLSFELFREFKSKQHLQGEVSSSAAATDEKDKRDGGTHNQLERNFSGKLDVMAPSTDNQQDSPAKKSSREANTAKPVKRVPAHRRTRKRGALLQDSEEEDG</sequence>
<name>A0ABM0VUG9_CAMSA</name>
<organism evidence="2 3">
    <name type="scientific">Camelina sativa</name>
    <name type="common">False flax</name>
    <name type="synonym">Myagrum sativum</name>
    <dbReference type="NCBI Taxonomy" id="90675"/>
    <lineage>
        <taxon>Eukaryota</taxon>
        <taxon>Viridiplantae</taxon>
        <taxon>Streptophyta</taxon>
        <taxon>Embryophyta</taxon>
        <taxon>Tracheophyta</taxon>
        <taxon>Spermatophyta</taxon>
        <taxon>Magnoliopsida</taxon>
        <taxon>eudicotyledons</taxon>
        <taxon>Gunneridae</taxon>
        <taxon>Pentapetalae</taxon>
        <taxon>rosids</taxon>
        <taxon>malvids</taxon>
        <taxon>Brassicales</taxon>
        <taxon>Brassicaceae</taxon>
        <taxon>Camelineae</taxon>
        <taxon>Camelina</taxon>
    </lineage>
</organism>
<dbReference type="Proteomes" id="UP000694864">
    <property type="component" value="Chromosome 2"/>
</dbReference>
<protein>
    <submittedName>
        <fullName evidence="3">Uncharacterized protein LOC104742012 isoform X1</fullName>
    </submittedName>
</protein>
<dbReference type="PANTHER" id="PTHR35770:SF1">
    <property type="entry name" value="U2 SMALL NUCLEAR RIBONUCLEOPROTEIN AUXILIARY FACTOR-LIKE PROTEIN"/>
    <property type="match status" value="1"/>
</dbReference>
<dbReference type="GeneID" id="104742012"/>
<feature type="region of interest" description="Disordered" evidence="1">
    <location>
        <begin position="157"/>
        <end position="240"/>
    </location>
</feature>
<reference evidence="2" key="1">
    <citation type="journal article" date="2014" name="Nat. Commun.">
        <title>The emerging biofuel crop Camelina sativa retains a highly undifferentiated hexaploid genome structure.</title>
        <authorList>
            <person name="Kagale S."/>
            <person name="Koh C."/>
            <person name="Nixon J."/>
            <person name="Bollina V."/>
            <person name="Clarke W.E."/>
            <person name="Tuteja R."/>
            <person name="Spillane C."/>
            <person name="Robinson S.J."/>
            <person name="Links M.G."/>
            <person name="Clarke C."/>
            <person name="Higgins E.E."/>
            <person name="Huebert T."/>
            <person name="Sharpe A.G."/>
            <person name="Parkin I.A."/>
        </authorList>
    </citation>
    <scope>NUCLEOTIDE SEQUENCE [LARGE SCALE GENOMIC DNA]</scope>
    <source>
        <strain evidence="2">cv. DH55</strain>
    </source>
</reference>
<evidence type="ECO:0000313" key="3">
    <source>
        <dbReference type="RefSeq" id="XP_010461275.1"/>
    </source>
</evidence>
<reference evidence="3" key="2">
    <citation type="submission" date="2025-08" db="UniProtKB">
        <authorList>
            <consortium name="RefSeq"/>
        </authorList>
    </citation>
    <scope>IDENTIFICATION</scope>
    <source>
        <tissue evidence="3">Leaf</tissue>
    </source>
</reference>
<dbReference type="PANTHER" id="PTHR35770">
    <property type="entry name" value="U2 SMALL NUCLEAR RIBONUCLEOPROTEIN AUXILIARY FACTOR-LIKE PROTEIN"/>
    <property type="match status" value="1"/>
</dbReference>
<keyword evidence="2" id="KW-1185">Reference proteome</keyword>
<gene>
    <name evidence="3" type="primary">LOC104742012</name>
</gene>
<proteinExistence type="predicted"/>
<accession>A0ABM0VUG9</accession>
<evidence type="ECO:0000313" key="2">
    <source>
        <dbReference type="Proteomes" id="UP000694864"/>
    </source>
</evidence>